<dbReference type="EMBL" id="JACJTU010000016">
    <property type="protein sequence ID" value="MBD2735842.1"/>
    <property type="molecule type" value="Genomic_DNA"/>
</dbReference>
<feature type="repeat" description="WD" evidence="5">
    <location>
        <begin position="817"/>
        <end position="858"/>
    </location>
</feature>
<keyword evidence="3 6" id="KW-0547">Nucleotide-binding</keyword>
<comment type="caution">
    <text evidence="8">The sequence shown here is derived from an EMBL/GenBank/DDBJ whole genome shotgun (WGS) entry which is preliminary data.</text>
</comment>
<dbReference type="Pfam" id="PF00400">
    <property type="entry name" value="WD40"/>
    <property type="match status" value="11"/>
</dbReference>
<evidence type="ECO:0000256" key="2">
    <source>
        <dbReference type="ARBA" id="ARBA00022737"/>
    </source>
</evidence>
<keyword evidence="8" id="KW-0723">Serine/threonine-protein kinase</keyword>
<dbReference type="SUPFAM" id="SSF50978">
    <property type="entry name" value="WD40 repeat-like"/>
    <property type="match status" value="1"/>
</dbReference>
<dbReference type="InterPro" id="IPR020472">
    <property type="entry name" value="WD40_PAC1"/>
</dbReference>
<dbReference type="SMART" id="SM00220">
    <property type="entry name" value="S_TKc"/>
    <property type="match status" value="1"/>
</dbReference>
<feature type="repeat" description="WD" evidence="5">
    <location>
        <begin position="328"/>
        <end position="369"/>
    </location>
</feature>
<dbReference type="Gene3D" id="1.10.510.10">
    <property type="entry name" value="Transferase(Phosphotransferase) domain 1"/>
    <property type="match status" value="1"/>
</dbReference>
<dbReference type="PROSITE" id="PS00678">
    <property type="entry name" value="WD_REPEATS_1"/>
    <property type="match status" value="6"/>
</dbReference>
<dbReference type="InterPro" id="IPR036322">
    <property type="entry name" value="WD40_repeat_dom_sf"/>
</dbReference>
<dbReference type="Proteomes" id="UP000637383">
    <property type="component" value="Unassembled WGS sequence"/>
</dbReference>
<keyword evidence="8" id="KW-0418">Kinase</keyword>
<dbReference type="PROSITE" id="PS50011">
    <property type="entry name" value="PROTEIN_KINASE_DOM"/>
    <property type="match status" value="1"/>
</dbReference>
<feature type="domain" description="Protein kinase" evidence="7">
    <location>
        <begin position="14"/>
        <end position="272"/>
    </location>
</feature>
<dbReference type="RefSeq" id="WP_190956503.1">
    <property type="nucleotide sequence ID" value="NZ_JACJTU010000016.1"/>
</dbReference>
<accession>A0ABR8K8N8</accession>
<feature type="repeat" description="WD" evidence="5">
    <location>
        <begin position="492"/>
        <end position="533"/>
    </location>
</feature>
<name>A0ABR8K8N8_9NOSO</name>
<dbReference type="InterPro" id="IPR019775">
    <property type="entry name" value="WD40_repeat_CS"/>
</dbReference>
<feature type="repeat" description="WD" evidence="5">
    <location>
        <begin position="370"/>
        <end position="411"/>
    </location>
</feature>
<dbReference type="SUPFAM" id="SSF56112">
    <property type="entry name" value="Protein kinase-like (PK-like)"/>
    <property type="match status" value="1"/>
</dbReference>
<protein>
    <submittedName>
        <fullName evidence="8">Serine/threonine protein kinase</fullName>
    </submittedName>
</protein>
<dbReference type="SMART" id="SM00320">
    <property type="entry name" value="WD40"/>
    <property type="match status" value="14"/>
</dbReference>
<keyword evidence="4 6" id="KW-0067">ATP-binding</keyword>
<dbReference type="Pfam" id="PF00069">
    <property type="entry name" value="Pkinase"/>
    <property type="match status" value="1"/>
</dbReference>
<proteinExistence type="predicted"/>
<feature type="repeat" description="WD" evidence="5">
    <location>
        <begin position="534"/>
        <end position="575"/>
    </location>
</feature>
<dbReference type="InterPro" id="IPR000719">
    <property type="entry name" value="Prot_kinase_dom"/>
</dbReference>
<feature type="repeat" description="WD" evidence="5">
    <location>
        <begin position="858"/>
        <end position="899"/>
    </location>
</feature>
<feature type="repeat" description="WD" evidence="5">
    <location>
        <begin position="469"/>
        <end position="491"/>
    </location>
</feature>
<dbReference type="InterPro" id="IPR015943">
    <property type="entry name" value="WD40/YVTN_repeat-like_dom_sf"/>
</dbReference>
<evidence type="ECO:0000256" key="5">
    <source>
        <dbReference type="PROSITE-ProRule" id="PRU00221"/>
    </source>
</evidence>
<dbReference type="PROSITE" id="PS50082">
    <property type="entry name" value="WD_REPEATS_2"/>
    <property type="match status" value="10"/>
</dbReference>
<evidence type="ECO:0000256" key="6">
    <source>
        <dbReference type="PROSITE-ProRule" id="PRU10141"/>
    </source>
</evidence>
<dbReference type="PROSITE" id="PS00107">
    <property type="entry name" value="PROTEIN_KINASE_ATP"/>
    <property type="match status" value="1"/>
</dbReference>
<keyword evidence="2" id="KW-0677">Repeat</keyword>
<reference evidence="8 9" key="1">
    <citation type="journal article" date="2020" name="ISME J.">
        <title>Comparative genomics reveals insights into cyanobacterial evolution and habitat adaptation.</title>
        <authorList>
            <person name="Chen M.Y."/>
            <person name="Teng W.K."/>
            <person name="Zhao L."/>
            <person name="Hu C.X."/>
            <person name="Zhou Y.K."/>
            <person name="Han B.P."/>
            <person name="Song L.R."/>
            <person name="Shu W.S."/>
        </authorList>
    </citation>
    <scope>NUCLEOTIDE SEQUENCE [LARGE SCALE GENOMIC DNA]</scope>
    <source>
        <strain evidence="8 9">FACHB-159</strain>
    </source>
</reference>
<sequence length="933" mass="103842">MAWNPGQQLFGRRYIIERKLGEGGMGITYLAKNSQGELCVIKTLSESILNYAFNNQSKIKQDFKNEAVRLAVCHHPHIVKVENVFDEGDLPCMAMEYIEGEDLHERITKKGVLPEAEALQYIQQIGDALTVVHAKGLLHRDLKPSNIMIRAGKPEVVLIDFGLARQFIPGEVLQHTQLLTPGYAPPEQYLEDAERGEYIDVYALAATLYYLLTGEWPIQARAREQHDTLQAPKDLNINISDRVNEAIMKGMELDYKSRPQSVQEWLGLLGLLKSINWECAYVIPKISEKIVFSPNEDILATVADSLIHLFSSTTGEVIRTLPSEDYAYTGHTEWVYSIAFSHDGQILASSSFDKTIKLWEVATGREIRTLTGHTEAVYSVAFSHDGQMLASSSYDKTIKLWEVATGIEIRTITTESSIDFLVFSSDGRILVDSHYKLWEVATGREICTLTLTVNSRFIYPIPLSHDGRMLAGSDGNSIRLWDVTKNREIHTLKGHTESVKFIAFSNDGRMLASSSYDNTIKLWNVATGKEIHTLNGNTKPIKFIAFSKDGRILASSSYDKTIKLWNVATGKEIHTLNGHTKLVKFIAFSHNGRMLVSSTGRDHIVNDTTIKLWEVATGREIPILNGHNEYVSVAFSSDGRTLATSGRYNKIIKLWEVASGGSCKTIELQEAATGKQIDDFSLVFESFTSVDSPAFSSDMRILASTSRETFGNITLWDVATGREIRTLKLSIGDRLSLTFSSDGRMLASGGDYNTIKLWEVATGKEIRTLPRPFFSSFILCNINSLAFSSDGRMLASSSRHTIRLWEVATGKEIRTLTSHHSKTVNSVALSSDGLMVAGGESYNTITLWEVTTGRKIRTLVHSHSVKSVAFSNDGRMLASGSYDKTIKLWEVATGKEICTLSHFSQVYSVAFSPDGNWLAAGDESGNIKIWRCS</sequence>
<feature type="repeat" description="WD" evidence="5">
    <location>
        <begin position="899"/>
        <end position="933"/>
    </location>
</feature>
<dbReference type="InterPro" id="IPR011047">
    <property type="entry name" value="Quinoprotein_ADH-like_sf"/>
</dbReference>
<dbReference type="GO" id="GO:0004674">
    <property type="term" value="F:protein serine/threonine kinase activity"/>
    <property type="evidence" value="ECO:0007669"/>
    <property type="project" value="UniProtKB-KW"/>
</dbReference>
<dbReference type="PANTHER" id="PTHR19879:SF9">
    <property type="entry name" value="TRANSCRIPTION INITIATION FACTOR TFIID SUBUNIT 5"/>
    <property type="match status" value="1"/>
</dbReference>
<dbReference type="PROSITE" id="PS00108">
    <property type="entry name" value="PROTEIN_KINASE_ST"/>
    <property type="match status" value="1"/>
</dbReference>
<evidence type="ECO:0000256" key="4">
    <source>
        <dbReference type="ARBA" id="ARBA00022840"/>
    </source>
</evidence>
<dbReference type="CDD" id="cd00200">
    <property type="entry name" value="WD40"/>
    <property type="match status" value="2"/>
</dbReference>
<keyword evidence="1 5" id="KW-0853">WD repeat</keyword>
<feature type="repeat" description="WD" evidence="5">
    <location>
        <begin position="736"/>
        <end position="768"/>
    </location>
</feature>
<gene>
    <name evidence="8" type="ORF">H6H03_18420</name>
</gene>
<dbReference type="InterPro" id="IPR017441">
    <property type="entry name" value="Protein_kinase_ATP_BS"/>
</dbReference>
<evidence type="ECO:0000313" key="9">
    <source>
        <dbReference type="Proteomes" id="UP000637383"/>
    </source>
</evidence>
<dbReference type="CDD" id="cd14014">
    <property type="entry name" value="STKc_PknB_like"/>
    <property type="match status" value="1"/>
</dbReference>
<organism evidence="8 9">
    <name type="scientific">Nostoc paludosum FACHB-159</name>
    <dbReference type="NCBI Taxonomy" id="2692908"/>
    <lineage>
        <taxon>Bacteria</taxon>
        <taxon>Bacillati</taxon>
        <taxon>Cyanobacteriota</taxon>
        <taxon>Cyanophyceae</taxon>
        <taxon>Nostocales</taxon>
        <taxon>Nostocaceae</taxon>
        <taxon>Nostoc</taxon>
    </lineage>
</organism>
<dbReference type="InterPro" id="IPR008271">
    <property type="entry name" value="Ser/Thr_kinase_AS"/>
</dbReference>
<evidence type="ECO:0000256" key="3">
    <source>
        <dbReference type="ARBA" id="ARBA00022741"/>
    </source>
</evidence>
<dbReference type="PRINTS" id="PR00320">
    <property type="entry name" value="GPROTEINBRPT"/>
</dbReference>
<evidence type="ECO:0000256" key="1">
    <source>
        <dbReference type="ARBA" id="ARBA00022574"/>
    </source>
</evidence>
<evidence type="ECO:0000259" key="7">
    <source>
        <dbReference type="PROSITE" id="PS50011"/>
    </source>
</evidence>
<dbReference type="PROSITE" id="PS50294">
    <property type="entry name" value="WD_REPEATS_REGION"/>
    <property type="match status" value="7"/>
</dbReference>
<dbReference type="PANTHER" id="PTHR19879">
    <property type="entry name" value="TRANSCRIPTION INITIATION FACTOR TFIID"/>
    <property type="match status" value="1"/>
</dbReference>
<dbReference type="InterPro" id="IPR011009">
    <property type="entry name" value="Kinase-like_dom_sf"/>
</dbReference>
<dbReference type="SUPFAM" id="SSF50998">
    <property type="entry name" value="Quinoprotein alcohol dehydrogenase-like"/>
    <property type="match status" value="1"/>
</dbReference>
<feature type="binding site" evidence="6">
    <location>
        <position position="42"/>
    </location>
    <ligand>
        <name>ATP</name>
        <dbReference type="ChEBI" id="CHEBI:30616"/>
    </ligand>
</feature>
<dbReference type="InterPro" id="IPR001680">
    <property type="entry name" value="WD40_rpt"/>
</dbReference>
<evidence type="ECO:0000313" key="8">
    <source>
        <dbReference type="EMBL" id="MBD2735842.1"/>
    </source>
</evidence>
<feature type="repeat" description="WD" evidence="5">
    <location>
        <begin position="782"/>
        <end position="815"/>
    </location>
</feature>
<keyword evidence="9" id="KW-1185">Reference proteome</keyword>
<keyword evidence="8" id="KW-0808">Transferase</keyword>
<dbReference type="Gene3D" id="2.130.10.10">
    <property type="entry name" value="YVTN repeat-like/Quinoprotein amine dehydrogenase"/>
    <property type="match status" value="6"/>
</dbReference>